<feature type="compositionally biased region" description="Low complexity" evidence="1">
    <location>
        <begin position="258"/>
        <end position="280"/>
    </location>
</feature>
<accession>A0A131YIC8</accession>
<dbReference type="AlphaFoldDB" id="A0A131YIC8"/>
<feature type="domain" description="WW" evidence="2">
    <location>
        <begin position="983"/>
        <end position="1017"/>
    </location>
</feature>
<feature type="compositionally biased region" description="Polar residues" evidence="1">
    <location>
        <begin position="624"/>
        <end position="640"/>
    </location>
</feature>
<dbReference type="PROSITE" id="PS50020">
    <property type="entry name" value="WW_DOMAIN_2"/>
    <property type="match status" value="1"/>
</dbReference>
<reference evidence="3" key="1">
    <citation type="journal article" date="2016" name="Ticks Tick Borne Dis.">
        <title>De novo assembly and annotation of the salivary gland transcriptome of Rhipicephalus appendiculatus male and female ticks during blood feeding.</title>
        <authorList>
            <person name="de Castro M.H."/>
            <person name="de Klerk D."/>
            <person name="Pienaar R."/>
            <person name="Latif A.A."/>
            <person name="Rees D.J."/>
            <person name="Mans B.J."/>
        </authorList>
    </citation>
    <scope>NUCLEOTIDE SEQUENCE</scope>
    <source>
        <tissue evidence="3">Salivary glands</tissue>
    </source>
</reference>
<feature type="compositionally biased region" description="Basic and acidic residues" evidence="1">
    <location>
        <begin position="812"/>
        <end position="835"/>
    </location>
</feature>
<feature type="compositionally biased region" description="Basic residues" evidence="1">
    <location>
        <begin position="336"/>
        <end position="346"/>
    </location>
</feature>
<feature type="region of interest" description="Disordered" evidence="1">
    <location>
        <begin position="477"/>
        <end position="512"/>
    </location>
</feature>
<evidence type="ECO:0000259" key="2">
    <source>
        <dbReference type="PROSITE" id="PS50020"/>
    </source>
</evidence>
<feature type="region of interest" description="Disordered" evidence="1">
    <location>
        <begin position="613"/>
        <end position="727"/>
    </location>
</feature>
<evidence type="ECO:0000256" key="1">
    <source>
        <dbReference type="SAM" id="MobiDB-lite"/>
    </source>
</evidence>
<dbReference type="SMART" id="SM00456">
    <property type="entry name" value="WW"/>
    <property type="match status" value="2"/>
</dbReference>
<feature type="region of interest" description="Disordered" evidence="1">
    <location>
        <begin position="812"/>
        <end position="895"/>
    </location>
</feature>
<feature type="compositionally biased region" description="Basic and acidic residues" evidence="1">
    <location>
        <begin position="875"/>
        <end position="884"/>
    </location>
</feature>
<feature type="region of interest" description="Disordered" evidence="1">
    <location>
        <begin position="556"/>
        <end position="598"/>
    </location>
</feature>
<feature type="region of interest" description="Disordered" evidence="1">
    <location>
        <begin position="752"/>
        <end position="799"/>
    </location>
</feature>
<dbReference type="InterPro" id="IPR053076">
    <property type="entry name" value="WW_domain_protein"/>
</dbReference>
<dbReference type="Gene3D" id="2.20.70.10">
    <property type="match status" value="2"/>
</dbReference>
<feature type="region of interest" description="Disordered" evidence="1">
    <location>
        <begin position="194"/>
        <end position="297"/>
    </location>
</feature>
<dbReference type="EMBL" id="GEDV01009548">
    <property type="protein sequence ID" value="JAP79009.1"/>
    <property type="molecule type" value="Transcribed_RNA"/>
</dbReference>
<feature type="compositionally biased region" description="Low complexity" evidence="1">
    <location>
        <begin position="194"/>
        <end position="216"/>
    </location>
</feature>
<feature type="compositionally biased region" description="Basic and acidic residues" evidence="1">
    <location>
        <begin position="477"/>
        <end position="499"/>
    </location>
</feature>
<dbReference type="PROSITE" id="PS01159">
    <property type="entry name" value="WW_DOMAIN_1"/>
    <property type="match status" value="1"/>
</dbReference>
<protein>
    <submittedName>
        <fullName evidence="3">Formin-binding protein 4</fullName>
    </submittedName>
</protein>
<dbReference type="PANTHER" id="PTHR46697:SF1">
    <property type="entry name" value="FORMIN-BINDING PROTEIN 4"/>
    <property type="match status" value="1"/>
</dbReference>
<dbReference type="InterPro" id="IPR036020">
    <property type="entry name" value="WW_dom_sf"/>
</dbReference>
<feature type="region of interest" description="Disordered" evidence="1">
    <location>
        <begin position="1131"/>
        <end position="1165"/>
    </location>
</feature>
<feature type="compositionally biased region" description="Polar residues" evidence="1">
    <location>
        <begin position="132"/>
        <end position="141"/>
    </location>
</feature>
<dbReference type="InterPro" id="IPR001202">
    <property type="entry name" value="WW_dom"/>
</dbReference>
<dbReference type="Pfam" id="PF00397">
    <property type="entry name" value="WW"/>
    <property type="match status" value="2"/>
</dbReference>
<organism evidence="3">
    <name type="scientific">Rhipicephalus appendiculatus</name>
    <name type="common">Brown ear tick</name>
    <dbReference type="NCBI Taxonomy" id="34631"/>
    <lineage>
        <taxon>Eukaryota</taxon>
        <taxon>Metazoa</taxon>
        <taxon>Ecdysozoa</taxon>
        <taxon>Arthropoda</taxon>
        <taxon>Chelicerata</taxon>
        <taxon>Arachnida</taxon>
        <taxon>Acari</taxon>
        <taxon>Parasitiformes</taxon>
        <taxon>Ixodida</taxon>
        <taxon>Ixodoidea</taxon>
        <taxon>Ixodidae</taxon>
        <taxon>Rhipicephalinae</taxon>
        <taxon>Rhipicephalus</taxon>
        <taxon>Rhipicephalus</taxon>
    </lineage>
</organism>
<proteinExistence type="predicted"/>
<feature type="region of interest" description="Disordered" evidence="1">
    <location>
        <begin position="419"/>
        <end position="447"/>
    </location>
</feature>
<dbReference type="SUPFAM" id="SSF51045">
    <property type="entry name" value="WW domain"/>
    <property type="match status" value="2"/>
</dbReference>
<feature type="compositionally biased region" description="Acidic residues" evidence="1">
    <location>
        <begin position="789"/>
        <end position="799"/>
    </location>
</feature>
<dbReference type="CDD" id="cd00201">
    <property type="entry name" value="WW"/>
    <property type="match status" value="2"/>
</dbReference>
<feature type="region of interest" description="Disordered" evidence="1">
    <location>
        <begin position="1"/>
        <end position="149"/>
    </location>
</feature>
<feature type="compositionally biased region" description="Low complexity" evidence="1">
    <location>
        <begin position="1147"/>
        <end position="1156"/>
    </location>
</feature>
<feature type="compositionally biased region" description="Low complexity" evidence="1">
    <location>
        <begin position="223"/>
        <end position="239"/>
    </location>
</feature>
<feature type="region of interest" description="Disordered" evidence="1">
    <location>
        <begin position="336"/>
        <end position="362"/>
    </location>
</feature>
<name>A0A131YIC8_RHIAP</name>
<feature type="compositionally biased region" description="Acidic residues" evidence="1">
    <location>
        <begin position="865"/>
        <end position="874"/>
    </location>
</feature>
<feature type="compositionally biased region" description="Basic residues" evidence="1">
    <location>
        <begin position="1"/>
        <end position="10"/>
    </location>
</feature>
<evidence type="ECO:0000313" key="3">
    <source>
        <dbReference type="EMBL" id="JAP79009.1"/>
    </source>
</evidence>
<dbReference type="PANTHER" id="PTHR46697">
    <property type="entry name" value="FORMIN-BINDING PROTEIN 4"/>
    <property type="match status" value="1"/>
</dbReference>
<sequence>MVKRKDRTARRQILQLKEERSRTYSPPAKNSAMGPAEPSSQGDNDEGDGHDEASKNEPASNNGVPRDVIDDQLEDFMKEIDAISSSVPETDPQGEEDKKESADQEAVTATSGDPPASGTPEVVVGSQEPKSKGSTADTASATEGEVPPCPWVECMDVATGYTYFWHQVTNEVTWDCPPEYEAYWAQYGDPADAEGGAPGAGADAASATTPGTSADTQKLPETSASAPPIAAAAPNSSASTNVQAADSCSVEGETQKLAESSSTGASTASVAQSSVTVETSEVNKRATTSGKKKRKQEAVIGAIIPITSYGASDSSSSEGSDYETYSVCRTRLKRHPSKRAKIAAKKSRAESPPPVAYGPQLPDSILTQKEEPVYGPQLPDAPESMEVTVYGPHLPEVKTVEYGPHLPEEERVVYGPHLPEPEKKITYGPHLPDTSDLESQQPPVLIGPQLPEFSEFVTEKSSTSAFIGPVLPDGFFEKQAERCEEDNPKVQEPRPRSEDPSSGSTGSAKPVAVAEAFSAEALQASETLQESTHSAVVAGEGASVPVETTVGAVPALSGLVDYPGSPVADSETDDEGIDGDNKKASVPAQDSEKEPVVVNYPVMTGGKLQFETVEKDVPKKVVSQDASQGSSNVRASSLTAAKQLKSKQDTEAKNGSQHLVSYGDSESSDDDSMDVDVTAAEPLVPSTVRTPPSSVAGEDDGEERHRGFGCSNSDAADAQVTDVKKAPSAKPFVGVSFVRSSELLVLSECVNQGEEDAKEKAEEAAEEQSSGSEGTAGIERSASPQEQTAPDDSDVDDFDDVVRALDIALLESQKKKAQEVSTKHQDLPSAEKELSSDTSEEEGEIKSSDSSSEEGMTPMPQGSSDSEDESEAEEDARLKKDNQFSKRGTSLKPESKDTLKLDIEEAYKQLTDLLNPLRDVIACRNSYFELVVKTMTRMEDWRAGALDPGYFLRRLHEARAAADELRQLIQASEPTKSDEASQEPLPPGWQRHWDSGHARYFYVQEETGHSQWQFPTATDASGDAIDSTSPMTEVGLVSDQTTAALLLQPAPPPPPETDEAPVEVTAKQEDETRGDLVVDEKVEEKLDGASLDAAEAAFYSSFALSAEPVMNSAEVVSGDKNPAVAEVVPADGTSVDGVPMDVTPVDGAGAPPTVAAPKKKKTKVSAGLTLRKKNIPTLLQKWEKIKEEQKRGMAS</sequence>